<dbReference type="InterPro" id="IPR001343">
    <property type="entry name" value="Hemolysn_Ca-bd"/>
</dbReference>
<dbReference type="PRINTS" id="PR00313">
    <property type="entry name" value="CABNDNGRPT"/>
</dbReference>
<protein>
    <recommendedName>
        <fullName evidence="10">Ca2+-binding protein, RTX toxin-related</fullName>
    </recommendedName>
</protein>
<dbReference type="PRINTS" id="PR01488">
    <property type="entry name" value="RTXTOXINA"/>
</dbReference>
<evidence type="ECO:0000256" key="4">
    <source>
        <dbReference type="ARBA" id="ARBA00022656"/>
    </source>
</evidence>
<dbReference type="AlphaFoldDB" id="A0A8J3ERZ4"/>
<dbReference type="RefSeq" id="WP_188544153.1">
    <property type="nucleotide sequence ID" value="NZ_BMGZ01000004.1"/>
</dbReference>
<organism evidence="8 9">
    <name type="scientific">Aquisalinus luteolus</name>
    <dbReference type="NCBI Taxonomy" id="1566827"/>
    <lineage>
        <taxon>Bacteria</taxon>
        <taxon>Pseudomonadati</taxon>
        <taxon>Pseudomonadota</taxon>
        <taxon>Alphaproteobacteria</taxon>
        <taxon>Parvularculales</taxon>
        <taxon>Parvularculaceae</taxon>
        <taxon>Aquisalinus</taxon>
    </lineage>
</organism>
<evidence type="ECO:0000256" key="3">
    <source>
        <dbReference type="ARBA" id="ARBA00022525"/>
    </source>
</evidence>
<evidence type="ECO:0000256" key="5">
    <source>
        <dbReference type="ARBA" id="ARBA00022737"/>
    </source>
</evidence>
<accession>A0A8J3ERZ4</accession>
<keyword evidence="4" id="KW-0800">Toxin</keyword>
<sequence>MAEINGSGAGETIDGTLEGDIISGLDGDDIIDGLEGDDIIIGGAGADILTGGDGLDIFSTSGDIYSNTLNEFYGDTITDFSAGEVIRFYAAFEEYGNFTYTPDPVDPTTGVLDLGDGNVLTFENMEIGARFATFSDRASFTEIRLFEEDGFNFLLDEDKFEIVNKSGVGDIAIEVTEGTTIGYDPSGIFPHFGSITLTGETMSLLNEGSVLSAVLRGTTVDILNYGIIGGVDSLFGVVVGAIPDESGQTASVENAAGGSVFAAAAFTVDGTGLFDTVTVRNDGYAEAAFVLVQGGGFDLEVKDLEIINTGTMITRDSDHVYSGQASLGITASGAESTRIINEGTIEVQSTNGGTSFSSAVVFSLGQTTELVVIENSGTVISTSDVAVYDYITQTNGNGTAFITNHVGGVMIADSDNDGDGRLIRAATINSNSPDTLYETRANFVVANDGEMVGDIKFFVADDFSLAGGIVFRFQPTGIATPALSIAGIEDLIDPLTDEQGNVLYDENNNPIFPDEIEHPSFGTLQVVIEADRSVSVYDSNGDKILVLPEQADIADGSFDDMLTNNGSLTGDVFLGLGDDSYLNTGTTTGEVFGGSGADSLVGGATSDTLYGEVGNDFLAGRDGDDVLDGGDGDDRMFGEAGADLLRGGLGNDYLVGNDGNDVLAGGDGADNIQGRDGDDRLFGEGGHDRILGGTGNDYLVGNEGNDLLIGETGNDELHGREGDDRIFGESGYDIILGNEGNDYLVGNEGDDVLAGFDGDDNLQGREGADRLYGSLGNDWIKAGADDDYVVGNEGGDALFGEDGADSMHGREGNDRLWGGNGNDYMKGGDGDDWLDGGDKFDALFGEGGADTFAFIGNWRHDRIMDWEDGIDVIDLSTQGLRTGVETAADAFAKLSVVQDGSDTVVSITGDTYNSITLIGVDAGDIDVSDFNFG</sequence>
<dbReference type="InterPro" id="IPR003995">
    <property type="entry name" value="RTX_toxin_determinant-A"/>
</dbReference>
<evidence type="ECO:0000256" key="1">
    <source>
        <dbReference type="ARBA" id="ARBA00004370"/>
    </source>
</evidence>
<dbReference type="GO" id="GO:0005576">
    <property type="term" value="C:extracellular region"/>
    <property type="evidence" value="ECO:0007669"/>
    <property type="project" value="UniProtKB-SubCell"/>
</dbReference>
<dbReference type="Proteomes" id="UP000621856">
    <property type="component" value="Unassembled WGS sequence"/>
</dbReference>
<dbReference type="EMBL" id="BMGZ01000004">
    <property type="protein sequence ID" value="GGI01384.1"/>
    <property type="molecule type" value="Genomic_DNA"/>
</dbReference>
<keyword evidence="7" id="KW-0472">Membrane</keyword>
<dbReference type="GO" id="GO:0005509">
    <property type="term" value="F:calcium ion binding"/>
    <property type="evidence" value="ECO:0007669"/>
    <property type="project" value="InterPro"/>
</dbReference>
<dbReference type="SUPFAM" id="SSF51120">
    <property type="entry name" value="beta-Roll"/>
    <property type="match status" value="4"/>
</dbReference>
<proteinExistence type="predicted"/>
<dbReference type="InterPro" id="IPR050557">
    <property type="entry name" value="RTX_toxin/Mannuronan_C5-epim"/>
</dbReference>
<dbReference type="Gene3D" id="2.150.10.10">
    <property type="entry name" value="Serralysin-like metalloprotease, C-terminal"/>
    <property type="match status" value="6"/>
</dbReference>
<reference evidence="8" key="1">
    <citation type="journal article" date="2014" name="Int. J. Syst. Evol. Microbiol.">
        <title>Complete genome sequence of Corynebacterium casei LMG S-19264T (=DSM 44701T), isolated from a smear-ripened cheese.</title>
        <authorList>
            <consortium name="US DOE Joint Genome Institute (JGI-PGF)"/>
            <person name="Walter F."/>
            <person name="Albersmeier A."/>
            <person name="Kalinowski J."/>
            <person name="Ruckert C."/>
        </authorList>
    </citation>
    <scope>NUCLEOTIDE SEQUENCE</scope>
    <source>
        <strain evidence="8">CGMCC 1.14984</strain>
    </source>
</reference>
<keyword evidence="6" id="KW-0843">Virulence</keyword>
<keyword evidence="5" id="KW-0677">Repeat</keyword>
<dbReference type="PANTHER" id="PTHR38340">
    <property type="entry name" value="S-LAYER PROTEIN"/>
    <property type="match status" value="1"/>
</dbReference>
<dbReference type="PROSITE" id="PS00330">
    <property type="entry name" value="HEMOLYSIN_CALCIUM"/>
    <property type="match status" value="3"/>
</dbReference>
<evidence type="ECO:0000256" key="6">
    <source>
        <dbReference type="ARBA" id="ARBA00023026"/>
    </source>
</evidence>
<dbReference type="PANTHER" id="PTHR38340:SF1">
    <property type="entry name" value="S-LAYER PROTEIN"/>
    <property type="match status" value="1"/>
</dbReference>
<dbReference type="InterPro" id="IPR018511">
    <property type="entry name" value="Hemolysin-typ_Ca-bd_CS"/>
</dbReference>
<evidence type="ECO:0008006" key="10">
    <source>
        <dbReference type="Google" id="ProtNLM"/>
    </source>
</evidence>
<dbReference type="GO" id="GO:0090729">
    <property type="term" value="F:toxin activity"/>
    <property type="evidence" value="ECO:0007669"/>
    <property type="project" value="UniProtKB-KW"/>
</dbReference>
<gene>
    <name evidence="8" type="ORF">GCM10011355_31900</name>
</gene>
<name>A0A8J3ERZ4_9PROT</name>
<keyword evidence="3" id="KW-0964">Secreted</keyword>
<evidence type="ECO:0000256" key="7">
    <source>
        <dbReference type="ARBA" id="ARBA00023136"/>
    </source>
</evidence>
<comment type="subcellular location">
    <subcellularLocation>
        <location evidence="1">Membrane</location>
    </subcellularLocation>
    <subcellularLocation>
        <location evidence="2">Secreted</location>
    </subcellularLocation>
</comment>
<comment type="caution">
    <text evidence="8">The sequence shown here is derived from an EMBL/GenBank/DDBJ whole genome shotgun (WGS) entry which is preliminary data.</text>
</comment>
<evidence type="ECO:0000313" key="9">
    <source>
        <dbReference type="Proteomes" id="UP000621856"/>
    </source>
</evidence>
<dbReference type="GO" id="GO:0016020">
    <property type="term" value="C:membrane"/>
    <property type="evidence" value="ECO:0007669"/>
    <property type="project" value="UniProtKB-SubCell"/>
</dbReference>
<reference evidence="8" key="2">
    <citation type="submission" date="2020-09" db="EMBL/GenBank/DDBJ databases">
        <authorList>
            <person name="Sun Q."/>
            <person name="Zhou Y."/>
        </authorList>
    </citation>
    <scope>NUCLEOTIDE SEQUENCE</scope>
    <source>
        <strain evidence="8">CGMCC 1.14984</strain>
    </source>
</reference>
<evidence type="ECO:0000256" key="2">
    <source>
        <dbReference type="ARBA" id="ARBA00004613"/>
    </source>
</evidence>
<evidence type="ECO:0000313" key="8">
    <source>
        <dbReference type="EMBL" id="GGI01384.1"/>
    </source>
</evidence>
<dbReference type="Pfam" id="PF00353">
    <property type="entry name" value="HemolysinCabind"/>
    <property type="match status" value="7"/>
</dbReference>
<dbReference type="InterPro" id="IPR011049">
    <property type="entry name" value="Serralysin-like_metalloprot_C"/>
</dbReference>